<proteinExistence type="predicted"/>
<keyword evidence="1" id="KW-1133">Transmembrane helix</keyword>
<keyword evidence="3" id="KW-1185">Reference proteome</keyword>
<feature type="transmembrane region" description="Helical" evidence="1">
    <location>
        <begin position="296"/>
        <end position="313"/>
    </location>
</feature>
<feature type="transmembrane region" description="Helical" evidence="1">
    <location>
        <begin position="58"/>
        <end position="76"/>
    </location>
</feature>
<protein>
    <recommendedName>
        <fullName evidence="4">Glycosyltransferase RgtA/B/C/D-like domain-containing protein</fullName>
    </recommendedName>
</protein>
<name>A0ABY7U345_9SPHN</name>
<feature type="transmembrane region" description="Helical" evidence="1">
    <location>
        <begin position="412"/>
        <end position="432"/>
    </location>
</feature>
<keyword evidence="2" id="KW-0614">Plasmid</keyword>
<gene>
    <name evidence="2" type="ORF">PQ457_17750</name>
</gene>
<sequence length="579" mass="63356">MRIIEQLLQGGALREAGQAPLRRAVSWAAIIALVGFAYAALLPPVLEIGGALLYRQDRWLLLAQAAMLAGSALLVRRRMRTLSADPRLCLAAFALMASACLAGHDWLLGAYDLSRDEQMASFDAAVFADGHFSQPLPPMWRDHADALNTLFMYPAEHRASWISSYLPLNAALRAVFGLLGDPALVGPLMTALGGVALWGCARRIWPADREAAAVAALLYLGSGQVLFAGMTSYAMPAHLALNLVWLWLYLRRSWRSDVAALAVGFVAMGLHQPIMHPMFAAPLLYLVLRERNWKRAALFAIGYGLAGAFWLWWPNWTWHLVQAAAAALRPAGVDFPSRLIMVLSQGHYARALPDMTVNLLRFLAWQPVLLLPLFVMGLAATRSDPLARALAGGLWLTACVMTLILPEQGHGFGYRYFHGLIGNGILVAVYGWKRLRDARPMWRSLLLATTALGLVVILPMQAWMAYSQYRPYAELDARIAASPAAYVLIGPLDAPYAQDLVYNAPRLDRGPIRLLRDLVSPALAASLCVGRPQVALIRPDAYRGIAAFFRGRADPGAVHENARAAAMLGRAGCRIAYLD</sequence>
<geneLocation type="plasmid" evidence="2 3">
    <name>unnamed1</name>
</geneLocation>
<evidence type="ECO:0000256" key="1">
    <source>
        <dbReference type="SAM" id="Phobius"/>
    </source>
</evidence>
<feature type="transmembrane region" description="Helical" evidence="1">
    <location>
        <begin position="88"/>
        <end position="107"/>
    </location>
</feature>
<feature type="transmembrane region" description="Helical" evidence="1">
    <location>
        <begin position="24"/>
        <end position="46"/>
    </location>
</feature>
<keyword evidence="1" id="KW-0472">Membrane</keyword>
<evidence type="ECO:0008006" key="4">
    <source>
        <dbReference type="Google" id="ProtNLM"/>
    </source>
</evidence>
<dbReference type="RefSeq" id="WP_273620179.1">
    <property type="nucleotide sequence ID" value="NZ_CP117418.1"/>
</dbReference>
<reference evidence="2 3" key="1">
    <citation type="submission" date="2023-02" db="EMBL/GenBank/DDBJ databases">
        <title>Genome sequence of Novosphingobium humi KACC 19094.</title>
        <authorList>
            <person name="Kim S."/>
            <person name="Heo J."/>
            <person name="Kwon S.-W."/>
        </authorList>
    </citation>
    <scope>NUCLEOTIDE SEQUENCE [LARGE SCALE GENOMIC DNA]</scope>
    <source>
        <strain evidence="2 3">KACC 19094</strain>
        <plasmid evidence="2 3">unnamed1</plasmid>
    </source>
</reference>
<accession>A0ABY7U345</accession>
<feature type="transmembrane region" description="Helical" evidence="1">
    <location>
        <begin position="213"/>
        <end position="234"/>
    </location>
</feature>
<feature type="transmembrane region" description="Helical" evidence="1">
    <location>
        <begin position="444"/>
        <end position="466"/>
    </location>
</feature>
<feature type="transmembrane region" description="Helical" evidence="1">
    <location>
        <begin position="362"/>
        <end position="379"/>
    </location>
</feature>
<feature type="transmembrane region" description="Helical" evidence="1">
    <location>
        <begin position="183"/>
        <end position="201"/>
    </location>
</feature>
<keyword evidence="1" id="KW-0812">Transmembrane</keyword>
<feature type="transmembrane region" description="Helical" evidence="1">
    <location>
        <begin position="386"/>
        <end position="406"/>
    </location>
</feature>
<evidence type="ECO:0000313" key="3">
    <source>
        <dbReference type="Proteomes" id="UP001218231"/>
    </source>
</evidence>
<dbReference type="Proteomes" id="UP001218231">
    <property type="component" value="Plasmid unnamed1"/>
</dbReference>
<dbReference type="EMBL" id="CP117418">
    <property type="protein sequence ID" value="WCT79907.1"/>
    <property type="molecule type" value="Genomic_DNA"/>
</dbReference>
<evidence type="ECO:0000313" key="2">
    <source>
        <dbReference type="EMBL" id="WCT79907.1"/>
    </source>
</evidence>
<organism evidence="2 3">
    <name type="scientific">Novosphingobium humi</name>
    <dbReference type="NCBI Taxonomy" id="2282397"/>
    <lineage>
        <taxon>Bacteria</taxon>
        <taxon>Pseudomonadati</taxon>
        <taxon>Pseudomonadota</taxon>
        <taxon>Alphaproteobacteria</taxon>
        <taxon>Sphingomonadales</taxon>
        <taxon>Sphingomonadaceae</taxon>
        <taxon>Novosphingobium</taxon>
    </lineage>
</organism>